<dbReference type="InterPro" id="IPR009057">
    <property type="entry name" value="Homeodomain-like_sf"/>
</dbReference>
<dbReference type="PANTHER" id="PTHR43280">
    <property type="entry name" value="ARAC-FAMILY TRANSCRIPTIONAL REGULATOR"/>
    <property type="match status" value="1"/>
</dbReference>
<reference evidence="6" key="1">
    <citation type="journal article" date="2019" name="Int. J. Syst. Evol. Microbiol.">
        <title>The Global Catalogue of Microorganisms (GCM) 10K type strain sequencing project: providing services to taxonomists for standard genome sequencing and annotation.</title>
        <authorList>
            <consortium name="The Broad Institute Genomics Platform"/>
            <consortium name="The Broad Institute Genome Sequencing Center for Infectious Disease"/>
            <person name="Wu L."/>
            <person name="Ma J."/>
        </authorList>
    </citation>
    <scope>NUCLEOTIDE SEQUENCE [LARGE SCALE GENOMIC DNA]</scope>
    <source>
        <strain evidence="6">CCUG 59129</strain>
    </source>
</reference>
<dbReference type="InterPro" id="IPR018062">
    <property type="entry name" value="HTH_AraC-typ_CS"/>
</dbReference>
<accession>A0ABW3HLJ4</accession>
<keyword evidence="6" id="KW-1185">Reference proteome</keyword>
<dbReference type="Gene3D" id="1.10.10.60">
    <property type="entry name" value="Homeodomain-like"/>
    <property type="match status" value="2"/>
</dbReference>
<evidence type="ECO:0000256" key="2">
    <source>
        <dbReference type="ARBA" id="ARBA00023125"/>
    </source>
</evidence>
<dbReference type="InterPro" id="IPR018060">
    <property type="entry name" value="HTH_AraC"/>
</dbReference>
<organism evidence="5 6">
    <name type="scientific">Paenibacillus chungangensis</name>
    <dbReference type="NCBI Taxonomy" id="696535"/>
    <lineage>
        <taxon>Bacteria</taxon>
        <taxon>Bacillati</taxon>
        <taxon>Bacillota</taxon>
        <taxon>Bacilli</taxon>
        <taxon>Bacillales</taxon>
        <taxon>Paenibacillaceae</taxon>
        <taxon>Paenibacillus</taxon>
    </lineage>
</organism>
<dbReference type="SUPFAM" id="SSF51215">
    <property type="entry name" value="Regulatory protein AraC"/>
    <property type="match status" value="1"/>
</dbReference>
<keyword evidence="1" id="KW-0805">Transcription regulation</keyword>
<dbReference type="PANTHER" id="PTHR43280:SF2">
    <property type="entry name" value="HTH-TYPE TRANSCRIPTIONAL REGULATOR EXSA"/>
    <property type="match status" value="1"/>
</dbReference>
<dbReference type="SUPFAM" id="SSF46689">
    <property type="entry name" value="Homeodomain-like"/>
    <property type="match status" value="2"/>
</dbReference>
<name>A0ABW3HLJ4_9BACL</name>
<keyword evidence="2" id="KW-0238">DNA-binding</keyword>
<evidence type="ECO:0000259" key="4">
    <source>
        <dbReference type="PROSITE" id="PS01124"/>
    </source>
</evidence>
<evidence type="ECO:0000313" key="5">
    <source>
        <dbReference type="EMBL" id="MFD0958360.1"/>
    </source>
</evidence>
<sequence length="262" mass="30563">MNTYILSLDTKLHIYLYSGLLERFRYPYRTYKEWGLLTAEKGSFRYTIGEETGEVKVGEAVLCPPNVTLHRATDSPIAFHFIRFHVKATDLHGNQIDFPYHGKLLFRNSSRFLSSLVSMRHSLESNSYHYINHLLNDILYQYIEENTYHKRNEMPKDPSIIEALRYINENASTSISMNFVSSHVGLSQSQFTRKFQKEVGVNPIKYLTTLRIQKAKSLLVETEDSLEDIALQCGYQSAFYLSRVFLRETSINPSEYRKAYRV</sequence>
<gene>
    <name evidence="5" type="ORF">ACFQ2I_03080</name>
</gene>
<dbReference type="InterPro" id="IPR037923">
    <property type="entry name" value="HTH-like"/>
</dbReference>
<protein>
    <submittedName>
        <fullName evidence="5">Helix-turn-helix domain-containing protein</fullName>
    </submittedName>
</protein>
<comment type="caution">
    <text evidence="5">The sequence shown here is derived from an EMBL/GenBank/DDBJ whole genome shotgun (WGS) entry which is preliminary data.</text>
</comment>
<feature type="domain" description="HTH araC/xylS-type" evidence="4">
    <location>
        <begin position="161"/>
        <end position="259"/>
    </location>
</feature>
<evidence type="ECO:0000256" key="3">
    <source>
        <dbReference type="ARBA" id="ARBA00023163"/>
    </source>
</evidence>
<proteinExistence type="predicted"/>
<evidence type="ECO:0000256" key="1">
    <source>
        <dbReference type="ARBA" id="ARBA00023015"/>
    </source>
</evidence>
<keyword evidence="3" id="KW-0804">Transcription</keyword>
<dbReference type="PROSITE" id="PS00041">
    <property type="entry name" value="HTH_ARAC_FAMILY_1"/>
    <property type="match status" value="1"/>
</dbReference>
<dbReference type="SMART" id="SM00342">
    <property type="entry name" value="HTH_ARAC"/>
    <property type="match status" value="1"/>
</dbReference>
<dbReference type="Proteomes" id="UP001596989">
    <property type="component" value="Unassembled WGS sequence"/>
</dbReference>
<dbReference type="PROSITE" id="PS01124">
    <property type="entry name" value="HTH_ARAC_FAMILY_2"/>
    <property type="match status" value="1"/>
</dbReference>
<dbReference type="Pfam" id="PF12833">
    <property type="entry name" value="HTH_18"/>
    <property type="match status" value="1"/>
</dbReference>
<evidence type="ECO:0000313" key="6">
    <source>
        <dbReference type="Proteomes" id="UP001596989"/>
    </source>
</evidence>
<dbReference type="RefSeq" id="WP_377562118.1">
    <property type="nucleotide sequence ID" value="NZ_JBHTJZ010000005.1"/>
</dbReference>
<dbReference type="EMBL" id="JBHTJZ010000005">
    <property type="protein sequence ID" value="MFD0958360.1"/>
    <property type="molecule type" value="Genomic_DNA"/>
</dbReference>